<accession>A0A8H4PKK1</accession>
<dbReference type="EMBL" id="JAADYS010000649">
    <property type="protein sequence ID" value="KAF4468152.1"/>
    <property type="molecule type" value="Genomic_DNA"/>
</dbReference>
<dbReference type="PANTHER" id="PTHR33606">
    <property type="entry name" value="PROTEIN YCII"/>
    <property type="match status" value="1"/>
</dbReference>
<feature type="domain" description="YCII-related" evidence="1">
    <location>
        <begin position="39"/>
        <end position="123"/>
    </location>
</feature>
<reference evidence="2 3" key="1">
    <citation type="submission" date="2020-01" db="EMBL/GenBank/DDBJ databases">
        <title>Identification and distribution of gene clusters putatively required for synthesis of sphingolipid metabolism inhibitors in phylogenetically diverse species of the filamentous fungus Fusarium.</title>
        <authorList>
            <person name="Kim H.-S."/>
            <person name="Busman M."/>
            <person name="Brown D.W."/>
            <person name="Divon H."/>
            <person name="Uhlig S."/>
            <person name="Proctor R.H."/>
        </authorList>
    </citation>
    <scope>NUCLEOTIDE SEQUENCE [LARGE SCALE GENOMIC DNA]</scope>
    <source>
        <strain evidence="2 3">NRRL 20459</strain>
    </source>
</reference>
<dbReference type="SUPFAM" id="SSF54909">
    <property type="entry name" value="Dimeric alpha+beta barrel"/>
    <property type="match status" value="1"/>
</dbReference>
<name>A0A8H4PKK1_9HYPO</name>
<dbReference type="Gene3D" id="3.30.70.1060">
    <property type="entry name" value="Dimeric alpha+beta barrel"/>
    <property type="match status" value="1"/>
</dbReference>
<keyword evidence="3" id="KW-1185">Reference proteome</keyword>
<dbReference type="Pfam" id="PF03795">
    <property type="entry name" value="YCII"/>
    <property type="match status" value="1"/>
</dbReference>
<dbReference type="InterPro" id="IPR051807">
    <property type="entry name" value="Sec-metab_biosynth-assoc"/>
</dbReference>
<dbReference type="PANTHER" id="PTHR33606:SF3">
    <property type="entry name" value="PROTEIN YCII"/>
    <property type="match status" value="1"/>
</dbReference>
<comment type="caution">
    <text evidence="2">The sequence shown here is derived from an EMBL/GenBank/DDBJ whole genome shotgun (WGS) entry which is preliminary data.</text>
</comment>
<dbReference type="Proteomes" id="UP000554235">
    <property type="component" value="Unassembled WGS sequence"/>
</dbReference>
<dbReference type="InterPro" id="IPR011008">
    <property type="entry name" value="Dimeric_a/b-barrel"/>
</dbReference>
<protein>
    <submittedName>
        <fullName evidence="2">YCII</fullName>
    </submittedName>
</protein>
<dbReference type="InterPro" id="IPR005545">
    <property type="entry name" value="YCII"/>
</dbReference>
<sequence length="142" mass="15396">MSATALRSLVRPGLTTRVGAFAVAYGQRTMATGAGKKEWLAIMPDKPNVLEIRKKVKPIHYEGIKPLIASGALPAGGAIFEKHPVDGEPAQFKGSVVVYSAENVEQVRKIIQDDVYATSGVWDLEKVQILPYVPAVREPLSK</sequence>
<dbReference type="OrthoDB" id="5519740at2759"/>
<gene>
    <name evidence="2" type="ORF">FALBO_4970</name>
</gene>
<evidence type="ECO:0000313" key="2">
    <source>
        <dbReference type="EMBL" id="KAF4468152.1"/>
    </source>
</evidence>
<evidence type="ECO:0000259" key="1">
    <source>
        <dbReference type="Pfam" id="PF03795"/>
    </source>
</evidence>
<dbReference type="AlphaFoldDB" id="A0A8H4PKK1"/>
<organism evidence="2 3">
    <name type="scientific">Fusarium albosuccineum</name>
    <dbReference type="NCBI Taxonomy" id="1237068"/>
    <lineage>
        <taxon>Eukaryota</taxon>
        <taxon>Fungi</taxon>
        <taxon>Dikarya</taxon>
        <taxon>Ascomycota</taxon>
        <taxon>Pezizomycotina</taxon>
        <taxon>Sordariomycetes</taxon>
        <taxon>Hypocreomycetidae</taxon>
        <taxon>Hypocreales</taxon>
        <taxon>Nectriaceae</taxon>
        <taxon>Fusarium</taxon>
        <taxon>Fusarium decemcellulare species complex</taxon>
    </lineage>
</organism>
<proteinExistence type="predicted"/>
<evidence type="ECO:0000313" key="3">
    <source>
        <dbReference type="Proteomes" id="UP000554235"/>
    </source>
</evidence>